<sequence length="161" mass="18342">FFDSVFIGPRKLLDRGLGANNLVDEVEDDACEIQCRSSGISELQRRTKCFISIGTEHPGNKAVHDKATDFILGTLKDMATETEVTARKSEHKWRQQFASNVYFRFNVEHGLDEMGLEEYKKVGILDATTDAYLKTWTVQAMMDRCTKALVEKQCVYETDFS</sequence>
<evidence type="ECO:0000313" key="1">
    <source>
        <dbReference type="EMBL" id="KAF2621738.1"/>
    </source>
</evidence>
<keyword evidence="2" id="KW-1185">Reference proteome</keyword>
<feature type="non-terminal residue" evidence="1">
    <location>
        <position position="1"/>
    </location>
</feature>
<comment type="caution">
    <text evidence="1">The sequence shown here is derived from an EMBL/GenBank/DDBJ whole genome shotgun (WGS) entry which is preliminary data.</text>
</comment>
<gene>
    <name evidence="1" type="ORF">BU25DRAFT_353804</name>
</gene>
<organism evidence="1 2">
    <name type="scientific">Macroventuria anomochaeta</name>
    <dbReference type="NCBI Taxonomy" id="301207"/>
    <lineage>
        <taxon>Eukaryota</taxon>
        <taxon>Fungi</taxon>
        <taxon>Dikarya</taxon>
        <taxon>Ascomycota</taxon>
        <taxon>Pezizomycotina</taxon>
        <taxon>Dothideomycetes</taxon>
        <taxon>Pleosporomycetidae</taxon>
        <taxon>Pleosporales</taxon>
        <taxon>Pleosporineae</taxon>
        <taxon>Didymellaceae</taxon>
        <taxon>Macroventuria</taxon>
    </lineage>
</organism>
<dbReference type="EMBL" id="MU006752">
    <property type="protein sequence ID" value="KAF2621738.1"/>
    <property type="molecule type" value="Genomic_DNA"/>
</dbReference>
<name>A0ACB6RIT9_9PLEO</name>
<dbReference type="Proteomes" id="UP000799754">
    <property type="component" value="Unassembled WGS sequence"/>
</dbReference>
<evidence type="ECO:0000313" key="2">
    <source>
        <dbReference type="Proteomes" id="UP000799754"/>
    </source>
</evidence>
<proteinExistence type="predicted"/>
<protein>
    <submittedName>
        <fullName evidence="1">Uncharacterized protein</fullName>
    </submittedName>
</protein>
<reference evidence="1" key="1">
    <citation type="journal article" date="2020" name="Stud. Mycol.">
        <title>101 Dothideomycetes genomes: a test case for predicting lifestyles and emergence of pathogens.</title>
        <authorList>
            <person name="Haridas S."/>
            <person name="Albert R."/>
            <person name="Binder M."/>
            <person name="Bloem J."/>
            <person name="Labutti K."/>
            <person name="Salamov A."/>
            <person name="Andreopoulos B."/>
            <person name="Baker S."/>
            <person name="Barry K."/>
            <person name="Bills G."/>
            <person name="Bluhm B."/>
            <person name="Cannon C."/>
            <person name="Castanera R."/>
            <person name="Culley D."/>
            <person name="Daum C."/>
            <person name="Ezra D."/>
            <person name="Gonzalez J."/>
            <person name="Henrissat B."/>
            <person name="Kuo A."/>
            <person name="Liang C."/>
            <person name="Lipzen A."/>
            <person name="Lutzoni F."/>
            <person name="Magnuson J."/>
            <person name="Mondo S."/>
            <person name="Nolan M."/>
            <person name="Ohm R."/>
            <person name="Pangilinan J."/>
            <person name="Park H.-J."/>
            <person name="Ramirez L."/>
            <person name="Alfaro M."/>
            <person name="Sun H."/>
            <person name="Tritt A."/>
            <person name="Yoshinaga Y."/>
            <person name="Zwiers L.-H."/>
            <person name="Turgeon B."/>
            <person name="Goodwin S."/>
            <person name="Spatafora J."/>
            <person name="Crous P."/>
            <person name="Grigoriev I."/>
        </authorList>
    </citation>
    <scope>NUCLEOTIDE SEQUENCE</scope>
    <source>
        <strain evidence="1">CBS 525.71</strain>
    </source>
</reference>
<accession>A0ACB6RIT9</accession>